<dbReference type="Pfam" id="PF04069">
    <property type="entry name" value="OpuAC"/>
    <property type="match status" value="1"/>
</dbReference>
<dbReference type="Gene3D" id="3.40.190.100">
    <property type="entry name" value="Glycine betaine-binding periplasmic protein, domain 2"/>
    <property type="match status" value="1"/>
</dbReference>
<accession>A0ABW0IYG7</accession>
<dbReference type="EMBL" id="JBHSLW010000067">
    <property type="protein sequence ID" value="MFC5423197.1"/>
    <property type="molecule type" value="Genomic_DNA"/>
</dbReference>
<sequence>MMKAVLRGAALLLGLGLAAPGLACELDRPLKMAGLDYDSAAFHTAVASAIAEKGFGCKVERVPGVIAPLVTGLGRGDVDIVMEIWLANPVEAWLKETAAGKVEPLGTTFPDATEGWFVPRYLVSGPDAKAPELKSVQDLKRYKELFTDPDEPGKGRFYNCVAGWVCEGINSKKLVAYGLSGDFTNLRGGSGEAIVAAVESALKRKRPVVFYYWGPSWLLGAYDLVKLEEPAFDQAIWDELKASDAPRRATAYPVSRVVIGASIELAKKAPQLAGFFKKYTTTSELTSKMLAEAREKGVSPEQQALVFLKTQPDVWKAWLPPEIAAKVASGL</sequence>
<dbReference type="Proteomes" id="UP001596053">
    <property type="component" value="Unassembled WGS sequence"/>
</dbReference>
<evidence type="ECO:0000256" key="1">
    <source>
        <dbReference type="SAM" id="SignalP"/>
    </source>
</evidence>
<dbReference type="InterPro" id="IPR007210">
    <property type="entry name" value="ABC_Gly_betaine_transp_sub-bd"/>
</dbReference>
<reference evidence="4" key="1">
    <citation type="journal article" date="2019" name="Int. J. Syst. Evol. Microbiol.">
        <title>The Global Catalogue of Microorganisms (GCM) 10K type strain sequencing project: providing services to taxonomists for standard genome sequencing and annotation.</title>
        <authorList>
            <consortium name="The Broad Institute Genomics Platform"/>
            <consortium name="The Broad Institute Genome Sequencing Center for Infectious Disease"/>
            <person name="Wu L."/>
            <person name="Ma J."/>
        </authorList>
    </citation>
    <scope>NUCLEOTIDE SEQUENCE [LARGE SCALE GENOMIC DNA]</scope>
    <source>
        <strain evidence="4">NCAIM B.01391</strain>
    </source>
</reference>
<protein>
    <submittedName>
        <fullName evidence="3">ABC transporter substrate-binding protein</fullName>
    </submittedName>
</protein>
<evidence type="ECO:0000313" key="4">
    <source>
        <dbReference type="Proteomes" id="UP001596053"/>
    </source>
</evidence>
<name>A0ABW0IYG7_9HYPH</name>
<keyword evidence="4" id="KW-1185">Reference proteome</keyword>
<comment type="caution">
    <text evidence="3">The sequence shown here is derived from an EMBL/GenBank/DDBJ whole genome shotgun (WGS) entry which is preliminary data.</text>
</comment>
<dbReference type="SUPFAM" id="SSF53850">
    <property type="entry name" value="Periplasmic binding protein-like II"/>
    <property type="match status" value="1"/>
</dbReference>
<gene>
    <name evidence="3" type="ORF">ACFPOB_26985</name>
</gene>
<dbReference type="Gene3D" id="3.10.105.10">
    <property type="entry name" value="Dipeptide-binding Protein, Domain 3"/>
    <property type="match status" value="1"/>
</dbReference>
<evidence type="ECO:0000259" key="2">
    <source>
        <dbReference type="Pfam" id="PF04069"/>
    </source>
</evidence>
<proteinExistence type="predicted"/>
<feature type="signal peptide" evidence="1">
    <location>
        <begin position="1"/>
        <end position="23"/>
    </location>
</feature>
<evidence type="ECO:0000313" key="3">
    <source>
        <dbReference type="EMBL" id="MFC5423197.1"/>
    </source>
</evidence>
<feature type="domain" description="ABC-type glycine betaine transport system substrate-binding" evidence="2">
    <location>
        <begin position="29"/>
        <end position="309"/>
    </location>
</feature>
<feature type="chain" id="PRO_5046517606" evidence="1">
    <location>
        <begin position="24"/>
        <end position="331"/>
    </location>
</feature>
<organism evidence="3 4">
    <name type="scientific">Bosea eneae</name>
    <dbReference type="NCBI Taxonomy" id="151454"/>
    <lineage>
        <taxon>Bacteria</taxon>
        <taxon>Pseudomonadati</taxon>
        <taxon>Pseudomonadota</taxon>
        <taxon>Alphaproteobacteria</taxon>
        <taxon>Hyphomicrobiales</taxon>
        <taxon>Boseaceae</taxon>
        <taxon>Bosea</taxon>
    </lineage>
</organism>
<dbReference type="CDD" id="cd13641">
    <property type="entry name" value="PBP2_HisX_like"/>
    <property type="match status" value="1"/>
</dbReference>
<keyword evidence="1" id="KW-0732">Signal</keyword>